<dbReference type="Pfam" id="PF01425">
    <property type="entry name" value="Amidase"/>
    <property type="match status" value="1"/>
</dbReference>
<dbReference type="InterPro" id="IPR036928">
    <property type="entry name" value="AS_sf"/>
</dbReference>
<dbReference type="RefSeq" id="WP_345651573.1">
    <property type="nucleotide sequence ID" value="NZ_BAABEP010000043.1"/>
</dbReference>
<dbReference type="InterPro" id="IPR000120">
    <property type="entry name" value="Amidase"/>
</dbReference>
<evidence type="ECO:0000259" key="1">
    <source>
        <dbReference type="Pfam" id="PF01425"/>
    </source>
</evidence>
<accession>A0ABP7FS31</accession>
<dbReference type="Proteomes" id="UP001499884">
    <property type="component" value="Unassembled WGS sequence"/>
</dbReference>
<gene>
    <name evidence="2" type="ORF">GCM10023082_49240</name>
</gene>
<dbReference type="SUPFAM" id="SSF75304">
    <property type="entry name" value="Amidase signature (AS) enzymes"/>
    <property type="match status" value="1"/>
</dbReference>
<keyword evidence="3" id="KW-1185">Reference proteome</keyword>
<organism evidence="2 3">
    <name type="scientific">Streptomyces tremellae</name>
    <dbReference type="NCBI Taxonomy" id="1124239"/>
    <lineage>
        <taxon>Bacteria</taxon>
        <taxon>Bacillati</taxon>
        <taxon>Actinomycetota</taxon>
        <taxon>Actinomycetes</taxon>
        <taxon>Kitasatosporales</taxon>
        <taxon>Streptomycetaceae</taxon>
        <taxon>Streptomyces</taxon>
    </lineage>
</organism>
<dbReference type="NCBIfam" id="NF005565">
    <property type="entry name" value="PRK07235.1"/>
    <property type="match status" value="1"/>
</dbReference>
<dbReference type="PANTHER" id="PTHR11895:SF170">
    <property type="entry name" value="AMIDASE"/>
    <property type="match status" value="1"/>
</dbReference>
<reference evidence="3" key="1">
    <citation type="journal article" date="2019" name="Int. J. Syst. Evol. Microbiol.">
        <title>The Global Catalogue of Microorganisms (GCM) 10K type strain sequencing project: providing services to taxonomists for standard genome sequencing and annotation.</title>
        <authorList>
            <consortium name="The Broad Institute Genomics Platform"/>
            <consortium name="The Broad Institute Genome Sequencing Center for Infectious Disease"/>
            <person name="Wu L."/>
            <person name="Ma J."/>
        </authorList>
    </citation>
    <scope>NUCLEOTIDE SEQUENCE [LARGE SCALE GENOMIC DNA]</scope>
    <source>
        <strain evidence="3">JCM 30846</strain>
    </source>
</reference>
<evidence type="ECO:0000313" key="3">
    <source>
        <dbReference type="Proteomes" id="UP001499884"/>
    </source>
</evidence>
<comment type="caution">
    <text evidence="2">The sequence shown here is derived from an EMBL/GenBank/DDBJ whole genome shotgun (WGS) entry which is preliminary data.</text>
</comment>
<dbReference type="PROSITE" id="PS00571">
    <property type="entry name" value="AMIDASES"/>
    <property type="match status" value="1"/>
</dbReference>
<dbReference type="Gene3D" id="3.90.1300.10">
    <property type="entry name" value="Amidase signature (AS) domain"/>
    <property type="match status" value="1"/>
</dbReference>
<protein>
    <submittedName>
        <fullName evidence="2">Amidase</fullName>
    </submittedName>
</protein>
<dbReference type="PANTHER" id="PTHR11895">
    <property type="entry name" value="TRANSAMIDASE"/>
    <property type="match status" value="1"/>
</dbReference>
<feature type="domain" description="Amidase" evidence="1">
    <location>
        <begin position="83"/>
        <end position="488"/>
    </location>
</feature>
<dbReference type="EMBL" id="BAABEP010000043">
    <property type="protein sequence ID" value="GAA3746884.1"/>
    <property type="molecule type" value="Genomic_DNA"/>
</dbReference>
<evidence type="ECO:0000313" key="2">
    <source>
        <dbReference type="EMBL" id="GAA3746884.1"/>
    </source>
</evidence>
<dbReference type="InterPro" id="IPR023631">
    <property type="entry name" value="Amidase_dom"/>
</dbReference>
<proteinExistence type="predicted"/>
<sequence>MTPPHPTTEDVHRLARHFAFHLDDPAAAEYAGLVAGGLADYGTVDDLYARHVAVEPPVRSYETPADNPFGAWYVTANIAPTGPGALDGLRVAVKDNIAVAGLPMMNGSATVAGYAPSVDATVVTRVLAAGGTVAGKAVCEDLCFSGSSFTSASGAVRNPWDTSRSAGGSSSGNAALLAGGQVDVAVGGDQGGSVRLPASFCGIVGHKPTFGLVPYTGAFPIERTIDHLGPMARTVAGAARLLTVLAGSDGLDPRQTGQERAADYLAGLEDGVSGLRIGVLDEGFGLPGVSDPQVDELVADTAFDLGQAGAAVRRVSIPWYAHARALWSVIATDGGTYQMLEGNGYGLNAEGYYDPGLMLHYGTERLHHADDLAPTVKVTALTGAWTLETRKGSSYGKARALARVFRSRLDAAFADVDALILPTAPYTASLLPTGGESLTELIASGLGMIGNTAPVDVSGNPATSVPAGVVDGLPVGLMVVTPHFQDALALRVARTVEARRGPLVFPTGAGLSGAR</sequence>
<dbReference type="Gene3D" id="1.10.20.60">
    <property type="entry name" value="Glu-tRNAGln amidotransferase C subunit, N-terminal domain"/>
    <property type="match status" value="1"/>
</dbReference>
<dbReference type="InterPro" id="IPR020556">
    <property type="entry name" value="Amidase_CS"/>
</dbReference>
<name>A0ABP7FS31_9ACTN</name>